<dbReference type="Gene3D" id="3.10.20.310">
    <property type="entry name" value="membrane protein fhac"/>
    <property type="match status" value="1"/>
</dbReference>
<evidence type="ECO:0000313" key="6">
    <source>
        <dbReference type="Proteomes" id="UP000011547"/>
    </source>
</evidence>
<dbReference type="RefSeq" id="WP_015396056.1">
    <property type="nucleotide sequence ID" value="NC_020294.1"/>
</dbReference>
<dbReference type="AlphaFoldDB" id="M1M2Y5"/>
<dbReference type="STRING" id="1208919.CDSE_0300"/>
<dbReference type="Proteomes" id="UP000011547">
    <property type="component" value="Chromosome"/>
</dbReference>
<keyword evidence="6" id="KW-1185">Reference proteome</keyword>
<dbReference type="eggNOG" id="COG0729">
    <property type="taxonomic scope" value="Bacteria"/>
</dbReference>
<feature type="signal peptide" evidence="3">
    <location>
        <begin position="1"/>
        <end position="20"/>
    </location>
</feature>
<name>M1M2Y5_9PROT</name>
<dbReference type="GO" id="GO:0019867">
    <property type="term" value="C:outer membrane"/>
    <property type="evidence" value="ECO:0007669"/>
    <property type="project" value="InterPro"/>
</dbReference>
<dbReference type="Gene3D" id="2.40.160.50">
    <property type="entry name" value="membrane protein fhac: a member of the omp85/tpsb transporter family"/>
    <property type="match status" value="1"/>
</dbReference>
<proteinExistence type="predicted"/>
<dbReference type="InterPro" id="IPR000184">
    <property type="entry name" value="Bac_surfAg_D15"/>
</dbReference>
<evidence type="ECO:0000256" key="1">
    <source>
        <dbReference type="ARBA" id="ARBA00004370"/>
    </source>
</evidence>
<gene>
    <name evidence="5" type="ORF">CDSE_0300</name>
</gene>
<evidence type="ECO:0000256" key="2">
    <source>
        <dbReference type="ARBA" id="ARBA00023136"/>
    </source>
</evidence>
<evidence type="ECO:0000259" key="4">
    <source>
        <dbReference type="Pfam" id="PF01103"/>
    </source>
</evidence>
<protein>
    <submittedName>
        <fullName evidence="5">Surface antigen</fullName>
    </submittedName>
</protein>
<dbReference type="KEGG" id="kde:CDSE_0300"/>
<keyword evidence="3" id="KW-0732">Signal</keyword>
<feature type="domain" description="Bacterial surface antigen (D15)" evidence="4">
    <location>
        <begin position="395"/>
        <end position="630"/>
    </location>
</feature>
<organism evidence="5 6">
    <name type="scientific">Candidatus Kinetoplastidibacterium desouzai TCC079E</name>
    <dbReference type="NCBI Taxonomy" id="1208919"/>
    <lineage>
        <taxon>Bacteria</taxon>
        <taxon>Pseudomonadati</taxon>
        <taxon>Pseudomonadota</taxon>
        <taxon>Betaproteobacteria</taxon>
        <taxon>Candidatus Kinetoplastidibacterium</taxon>
    </lineage>
</organism>
<dbReference type="EMBL" id="CP003803">
    <property type="protein sequence ID" value="AGF46645.1"/>
    <property type="molecule type" value="Genomic_DNA"/>
</dbReference>
<dbReference type="HOGENOM" id="CLU_018618_2_0_4"/>
<evidence type="ECO:0000256" key="3">
    <source>
        <dbReference type="SAM" id="SignalP"/>
    </source>
</evidence>
<dbReference type="OrthoDB" id="9769707at2"/>
<accession>M1M2Y5</accession>
<reference evidence="5 6" key="1">
    <citation type="journal article" date="2013" name="Genome Biol. Evol.">
        <title>Genome evolution and phylogenomic analysis of candidatus kinetoplastibacterium, the betaproteobacterial endosymbionts of strigomonas and angomonas.</title>
        <authorList>
            <person name="Alves J.M."/>
            <person name="Serrano M.G."/>
            <person name="Maia da Silva F."/>
            <person name="Voegtly L.J."/>
            <person name="Matveyev A.V."/>
            <person name="Teixeira M.M."/>
            <person name="Camargo E.P."/>
            <person name="Buck G.A."/>
        </authorList>
    </citation>
    <scope>NUCLEOTIDE SEQUENCE [LARGE SCALE GENOMIC DNA]</scope>
    <source>
        <strain evidence="5 6">TCC079E</strain>
    </source>
</reference>
<sequence>MSRFFIFLILQLLITTSVSASFYPDIMVESKNLSKETIDYVSNSLTSIAKLVECQDGGEIERLRRRSYDAVISALAAKGYFSPKVNLDIGHNNQGVEKWNITIDSGKQATVSNLELNFLGRISHHDYVDRVKSVRDGWVIPLGHVFTNSEWSEAKKKLLNSIVSKDFLFARIMHSEARIDLEKSEVFLSITIDSGPLVLMGDIQTYGFHNIPSELVNNYIKYKKFEPFDQDLLNDWQQHLQSTNLFKVALVTIDTIAPDYFLKKIISDSDYLDKQSVFNSDGNSNVNSGLVDLVFQNKFEVILPVHVLVVELPLKKVVSSIGVDDGSGVKLESVYKQNVIRGMPIILSAGVGVDRGHQRLFMDLNLLPKINGKRNSFGVICDNFDNQGLKVTRFALGFTRSNYGYSSVYKNNNNVYYETNFGSLLAYDQIHIKNDSKFSLPTITNSFELSRNRIDNKYNPRSGNIIVIGLGAGLVLDTVNPYARVKFRSQYWWPLSNIGVITIRSEFGKIWPSDKKILIPDDFGFRVGGARSIRGYSYQSIGCQRGFATVGASMMTVASVEYSCYFTERWGAGFFVDVGDAFNSLDQMDLALGYGIGARVRTPAGPLSLDVAYGHKHNDLRLHFSLGIAF</sequence>
<evidence type="ECO:0000313" key="5">
    <source>
        <dbReference type="EMBL" id="AGF46645.1"/>
    </source>
</evidence>
<dbReference type="Pfam" id="PF01103">
    <property type="entry name" value="Omp85"/>
    <property type="match status" value="1"/>
</dbReference>
<comment type="subcellular location">
    <subcellularLocation>
        <location evidence="1">Membrane</location>
    </subcellularLocation>
</comment>
<feature type="chain" id="PRO_5004016228" evidence="3">
    <location>
        <begin position="21"/>
        <end position="630"/>
    </location>
</feature>
<keyword evidence="2" id="KW-0472">Membrane</keyword>
<dbReference type="PATRIC" id="fig|1208919.3.peg.82"/>